<evidence type="ECO:0000313" key="7">
    <source>
        <dbReference type="Proteomes" id="UP000250043"/>
    </source>
</evidence>
<reference evidence="6 7" key="1">
    <citation type="submission" date="2016-07" db="EMBL/GenBank/DDBJ databases">
        <title>Draft genome of the white-rot fungus Obba rivulosa 3A-2.</title>
        <authorList>
            <consortium name="DOE Joint Genome Institute"/>
            <person name="Miettinen O."/>
            <person name="Riley R."/>
            <person name="Acob R."/>
            <person name="Barry K."/>
            <person name="Cullen D."/>
            <person name="De Vries R."/>
            <person name="Hainaut M."/>
            <person name="Hatakka A."/>
            <person name="Henrissat B."/>
            <person name="Hilden K."/>
            <person name="Kuo R."/>
            <person name="Labutti K."/>
            <person name="Lipzen A."/>
            <person name="Makela M.R."/>
            <person name="Sandor L."/>
            <person name="Spatafora J.W."/>
            <person name="Grigoriev I.V."/>
            <person name="Hibbett D.S."/>
        </authorList>
    </citation>
    <scope>NUCLEOTIDE SEQUENCE [LARGE SCALE GENOMIC DNA]</scope>
    <source>
        <strain evidence="6 7">3A-2</strain>
    </source>
</reference>
<dbReference type="Pfam" id="PF04145">
    <property type="entry name" value="Ctr"/>
    <property type="match status" value="1"/>
</dbReference>
<keyword evidence="4" id="KW-0187">Copper transport</keyword>
<keyword evidence="3 4" id="KW-0472">Membrane</keyword>
<keyword evidence="2 4" id="KW-1133">Transmembrane helix</keyword>
<dbReference type="EMBL" id="KV722334">
    <property type="protein sequence ID" value="OCH95730.1"/>
    <property type="molecule type" value="Genomic_DNA"/>
</dbReference>
<dbReference type="Proteomes" id="UP000250043">
    <property type="component" value="Unassembled WGS sequence"/>
</dbReference>
<evidence type="ECO:0000256" key="1">
    <source>
        <dbReference type="ARBA" id="ARBA00022692"/>
    </source>
</evidence>
<gene>
    <name evidence="6" type="ORF">OBBRIDRAFT_499489</name>
</gene>
<accession>A0A8E2DTX2</accession>
<comment type="subcellular location">
    <subcellularLocation>
        <location evidence="4">Membrane</location>
        <topology evidence="4">Multi-pass membrane protein</topology>
    </subcellularLocation>
</comment>
<keyword evidence="4" id="KW-0186">Copper</keyword>
<evidence type="ECO:0000256" key="4">
    <source>
        <dbReference type="RuleBase" id="RU367022"/>
    </source>
</evidence>
<dbReference type="OrthoDB" id="73901at2759"/>
<keyword evidence="4" id="KW-0406">Ion transport</keyword>
<name>A0A8E2DTX2_9APHY</name>
<evidence type="ECO:0000256" key="2">
    <source>
        <dbReference type="ARBA" id="ARBA00022989"/>
    </source>
</evidence>
<sequence length="224" mass="25457">MKMDGWQDYLHFSFLGEHILFPSLRLDSSWNFIVASVITIVICSIERLLTYGISVHWDPLRLRNSRLRNAAWRTCLYWLVTFVRLLYMLIAMTFNAWLLVITVTALSAGQFTIELLETPKLQPAEERLLSSHHEYDRSSQEYSSPIGIETYPPPMSSRPRSRTKPESIFIHPAESNLARADAAAVNLGLSGDTELVKANEYPADEDSWELGKGKDVARALLGRS</sequence>
<feature type="region of interest" description="Disordered" evidence="5">
    <location>
        <begin position="132"/>
        <end position="163"/>
    </location>
</feature>
<feature type="transmembrane region" description="Helical" evidence="4">
    <location>
        <begin position="70"/>
        <end position="90"/>
    </location>
</feature>
<evidence type="ECO:0000256" key="3">
    <source>
        <dbReference type="ARBA" id="ARBA00023136"/>
    </source>
</evidence>
<dbReference type="GO" id="GO:0005375">
    <property type="term" value="F:copper ion transmembrane transporter activity"/>
    <property type="evidence" value="ECO:0007669"/>
    <property type="project" value="UniProtKB-UniRule"/>
</dbReference>
<comment type="similarity">
    <text evidence="4">Belongs to the copper transporter (Ctr) (TC 1.A.56) family. SLC31A subfamily.</text>
</comment>
<proteinExistence type="inferred from homology"/>
<keyword evidence="1 4" id="KW-0812">Transmembrane</keyword>
<dbReference type="GO" id="GO:0016020">
    <property type="term" value="C:membrane"/>
    <property type="evidence" value="ECO:0007669"/>
    <property type="project" value="UniProtKB-SubCell"/>
</dbReference>
<feature type="transmembrane region" description="Helical" evidence="4">
    <location>
        <begin position="30"/>
        <end position="49"/>
    </location>
</feature>
<protein>
    <recommendedName>
        <fullName evidence="4">Copper transport protein</fullName>
    </recommendedName>
</protein>
<evidence type="ECO:0000256" key="5">
    <source>
        <dbReference type="SAM" id="MobiDB-lite"/>
    </source>
</evidence>
<organism evidence="6 7">
    <name type="scientific">Obba rivulosa</name>
    <dbReference type="NCBI Taxonomy" id="1052685"/>
    <lineage>
        <taxon>Eukaryota</taxon>
        <taxon>Fungi</taxon>
        <taxon>Dikarya</taxon>
        <taxon>Basidiomycota</taxon>
        <taxon>Agaricomycotina</taxon>
        <taxon>Agaricomycetes</taxon>
        <taxon>Polyporales</taxon>
        <taxon>Gelatoporiaceae</taxon>
        <taxon>Obba</taxon>
    </lineage>
</organism>
<dbReference type="InterPro" id="IPR007274">
    <property type="entry name" value="Cop_transporter"/>
</dbReference>
<evidence type="ECO:0000313" key="6">
    <source>
        <dbReference type="EMBL" id="OCH95730.1"/>
    </source>
</evidence>
<dbReference type="AlphaFoldDB" id="A0A8E2DTX2"/>
<keyword evidence="4" id="KW-0813">Transport</keyword>
<keyword evidence="7" id="KW-1185">Reference proteome</keyword>